<evidence type="ECO:0000313" key="2">
    <source>
        <dbReference type="EMBL" id="VEU39748.1"/>
    </source>
</evidence>
<dbReference type="Gene3D" id="3.60.20.10">
    <property type="entry name" value="Glutamine Phosphoribosylpyrophosphate, subunit 1, domain 1"/>
    <property type="match status" value="1"/>
</dbReference>
<dbReference type="AlphaFoldDB" id="A0A448ZCJ7"/>
<organism evidence="2 3">
    <name type="scientific">Pseudo-nitzschia multistriata</name>
    <dbReference type="NCBI Taxonomy" id="183589"/>
    <lineage>
        <taxon>Eukaryota</taxon>
        <taxon>Sar</taxon>
        <taxon>Stramenopiles</taxon>
        <taxon>Ochrophyta</taxon>
        <taxon>Bacillariophyta</taxon>
        <taxon>Bacillariophyceae</taxon>
        <taxon>Bacillariophycidae</taxon>
        <taxon>Bacillariales</taxon>
        <taxon>Bacillariaceae</taxon>
        <taxon>Pseudo-nitzschia</taxon>
    </lineage>
</organism>
<gene>
    <name evidence="2" type="ORF">PSNMU_V1.4_AUG-EV-PASAV3_0066130</name>
</gene>
<evidence type="ECO:0000313" key="3">
    <source>
        <dbReference type="Proteomes" id="UP000291116"/>
    </source>
</evidence>
<evidence type="ECO:0000256" key="1">
    <source>
        <dbReference type="SAM" id="SignalP"/>
    </source>
</evidence>
<sequence>MNHLLLRAGIFVAAILCTNASSSTGKIGQNGPLPKFPLMGVTSDPFIEFSPMVVGVVCRDGVLLFAVHSIFSKDNAELPLLRDSIGEESCTDNSENRSNNTRVAAFQKDLPRRYRGPFRIHPVDSSCASAMVCSGWRTDCQNLINHIRSIDRREQLEFGHHIGTAPEYGSFLASQASLLMAKFCVSESRRPLSCLGLLASGSCLGLWVVDATGAYRVRAHALGQGSDRMNEILRKVDWTQRDSNGVKDELLRLLYSDSVHDSDDENSSSEIKIPEGSCIEMAVIEKPTRKAPNTMKRLFASL</sequence>
<accession>A0A448ZCJ7</accession>
<keyword evidence="1" id="KW-0732">Signal</keyword>
<protein>
    <submittedName>
        <fullName evidence="2">Uncharacterized protein</fullName>
    </submittedName>
</protein>
<feature type="signal peptide" evidence="1">
    <location>
        <begin position="1"/>
        <end position="20"/>
    </location>
</feature>
<feature type="chain" id="PRO_5019451515" evidence="1">
    <location>
        <begin position="21"/>
        <end position="302"/>
    </location>
</feature>
<dbReference type="Proteomes" id="UP000291116">
    <property type="component" value="Unassembled WGS sequence"/>
</dbReference>
<proteinExistence type="predicted"/>
<dbReference type="OrthoDB" id="47905at2759"/>
<name>A0A448ZCJ7_9STRA</name>
<dbReference type="SUPFAM" id="SSF56235">
    <property type="entry name" value="N-terminal nucleophile aminohydrolases (Ntn hydrolases)"/>
    <property type="match status" value="1"/>
</dbReference>
<dbReference type="EMBL" id="CAACVS010000235">
    <property type="protein sequence ID" value="VEU39748.1"/>
    <property type="molecule type" value="Genomic_DNA"/>
</dbReference>
<keyword evidence="3" id="KW-1185">Reference proteome</keyword>
<reference evidence="2 3" key="1">
    <citation type="submission" date="2019-01" db="EMBL/GenBank/DDBJ databases">
        <authorList>
            <person name="Ferrante I. M."/>
        </authorList>
    </citation>
    <scope>NUCLEOTIDE SEQUENCE [LARGE SCALE GENOMIC DNA]</scope>
    <source>
        <strain evidence="2 3">B856</strain>
    </source>
</reference>
<dbReference type="InterPro" id="IPR029055">
    <property type="entry name" value="Ntn_hydrolases_N"/>
</dbReference>